<name>A0A8J6M2T8_9FIRM</name>
<feature type="binding site" evidence="8">
    <location>
        <position position="367"/>
    </location>
    <ligand>
        <name>[4Fe-4S] cluster</name>
        <dbReference type="ChEBI" id="CHEBI:49883"/>
        <label>1</label>
    </ligand>
</feature>
<dbReference type="Gene3D" id="3.40.50.11540">
    <property type="entry name" value="NADH-ubiquinone oxidoreductase 51kDa subunit"/>
    <property type="match status" value="1"/>
</dbReference>
<evidence type="ECO:0000259" key="9">
    <source>
        <dbReference type="PROSITE" id="PS51379"/>
    </source>
</evidence>
<dbReference type="PROSITE" id="PS51379">
    <property type="entry name" value="4FE4S_FER_2"/>
    <property type="match status" value="2"/>
</dbReference>
<gene>
    <name evidence="10" type="primary">rsxC</name>
    <name evidence="8" type="synonym">rnfC</name>
    <name evidence="10" type="ORF">H8S55_00635</name>
</gene>
<dbReference type="InterPro" id="IPR011538">
    <property type="entry name" value="Nuo51_FMN-bd"/>
</dbReference>
<keyword evidence="8" id="KW-0472">Membrane</keyword>
<proteinExistence type="inferred from homology"/>
<sequence>MFYSFFGGVNPAPHKENTRRKPIAQLEQPPRRVYLPLTSGRDQALLPAVKPGDTVQVGQPVAISRGLESTVHASVSGRVTAIEDCPHAKLGTVSAIVIENDGQDTPWSGRPEPLIPEQLTLELLLGRVREAGITGMGGSGFPTAEKLRQAAGRVDTLIVNAAECEPYVTADYRLLLERSDKILLTAHTLARALGAQRAVLVTEGDKLKAVEAVERRLRRSSGKVELRTVGTRYPLGAERQIVQTVTGREVPPGKLPVDVKCVVLNVATVFAIQEALFQGRALTHRAVTVSGGAVARPRNLWVPLGTPLKDLLDSVGGLREQADQVLLGGPMMGLPLDDLAAPVTKGTNALTCLTRSERRGAGERTVCVRCGKCVSACPMHLAPAFIHRALEQDQPRKLPVLHPQDCISCGCCSFVCPARIPLLEQVERAKALVSEGGEPT</sequence>
<dbReference type="Pfam" id="PF13375">
    <property type="entry name" value="RnfC_N"/>
    <property type="match status" value="1"/>
</dbReference>
<evidence type="ECO:0000313" key="11">
    <source>
        <dbReference type="Proteomes" id="UP000602260"/>
    </source>
</evidence>
<dbReference type="EMBL" id="JACOPN010000001">
    <property type="protein sequence ID" value="MBC5715848.1"/>
    <property type="molecule type" value="Genomic_DNA"/>
</dbReference>
<evidence type="ECO:0000256" key="2">
    <source>
        <dbReference type="ARBA" id="ARBA00022485"/>
    </source>
</evidence>
<accession>A0A8J6M2T8</accession>
<dbReference type="Gene3D" id="3.10.20.600">
    <property type="match status" value="1"/>
</dbReference>
<dbReference type="InterPro" id="IPR019554">
    <property type="entry name" value="Soluble_ligand-bd"/>
</dbReference>
<keyword evidence="3 8" id="KW-0479">Metal-binding</keyword>
<comment type="subcellular location">
    <subcellularLocation>
        <location evidence="8">Cell membrane</location>
        <topology evidence="8">Peripheral membrane protein</topology>
    </subcellularLocation>
</comment>
<evidence type="ECO:0000313" key="10">
    <source>
        <dbReference type="EMBL" id="MBC5715848.1"/>
    </source>
</evidence>
<dbReference type="SUPFAM" id="SSF142019">
    <property type="entry name" value="Nqo1 FMN-binding domain-like"/>
    <property type="match status" value="1"/>
</dbReference>
<comment type="cofactor">
    <cofactor evidence="8">
        <name>[4Fe-4S] cluster</name>
        <dbReference type="ChEBI" id="CHEBI:49883"/>
    </cofactor>
    <text evidence="8">Binds 2 [4Fe-4S] clusters per subunit.</text>
</comment>
<feature type="binding site" evidence="8">
    <location>
        <position position="412"/>
    </location>
    <ligand>
        <name>[4Fe-4S] cluster</name>
        <dbReference type="ChEBI" id="CHEBI:49883"/>
        <label>2</label>
    </ligand>
</feature>
<keyword evidence="1 8" id="KW-0813">Transport</keyword>
<reference evidence="10" key="1">
    <citation type="submission" date="2020-08" db="EMBL/GenBank/DDBJ databases">
        <title>Genome public.</title>
        <authorList>
            <person name="Liu C."/>
            <person name="Sun Q."/>
        </authorList>
    </citation>
    <scope>NUCLEOTIDE SEQUENCE</scope>
    <source>
        <strain evidence="10">BX5</strain>
    </source>
</reference>
<evidence type="ECO:0000256" key="4">
    <source>
        <dbReference type="ARBA" id="ARBA00022737"/>
    </source>
</evidence>
<dbReference type="RefSeq" id="WP_186877385.1">
    <property type="nucleotide sequence ID" value="NZ_JACOPN010000001.1"/>
</dbReference>
<evidence type="ECO:0000256" key="6">
    <source>
        <dbReference type="ARBA" id="ARBA00023004"/>
    </source>
</evidence>
<comment type="subunit">
    <text evidence="8">The complex is composed of six subunits: RnfA, RnfB, RnfC, RnfD, RnfE and RnfG.</text>
</comment>
<evidence type="ECO:0000256" key="1">
    <source>
        <dbReference type="ARBA" id="ARBA00022448"/>
    </source>
</evidence>
<dbReference type="GO" id="GO:0005886">
    <property type="term" value="C:plasma membrane"/>
    <property type="evidence" value="ECO:0007669"/>
    <property type="project" value="UniProtKB-SubCell"/>
</dbReference>
<dbReference type="PANTHER" id="PTHR43034:SF2">
    <property type="entry name" value="ION-TRANSLOCATING OXIDOREDUCTASE COMPLEX SUBUNIT C"/>
    <property type="match status" value="1"/>
</dbReference>
<evidence type="ECO:0000256" key="8">
    <source>
        <dbReference type="HAMAP-Rule" id="MF_00461"/>
    </source>
</evidence>
<dbReference type="GO" id="GO:0051539">
    <property type="term" value="F:4 iron, 4 sulfur cluster binding"/>
    <property type="evidence" value="ECO:0007669"/>
    <property type="project" value="UniProtKB-KW"/>
</dbReference>
<feature type="domain" description="4Fe-4S ferredoxin-type" evidence="9">
    <location>
        <begin position="397"/>
        <end position="426"/>
    </location>
</feature>
<comment type="function">
    <text evidence="8">Part of a membrane-bound complex that couples electron transfer with translocation of ions across the membrane.</text>
</comment>
<dbReference type="InterPro" id="IPR010208">
    <property type="entry name" value="Ion_transpt_RnfC/RsxC"/>
</dbReference>
<dbReference type="Pfam" id="PF10531">
    <property type="entry name" value="SLBB"/>
    <property type="match status" value="1"/>
</dbReference>
<dbReference type="NCBIfam" id="NF003454">
    <property type="entry name" value="PRK05035.1"/>
    <property type="match status" value="1"/>
</dbReference>
<keyword evidence="8" id="KW-1003">Cell membrane</keyword>
<dbReference type="GO" id="GO:0046872">
    <property type="term" value="F:metal ion binding"/>
    <property type="evidence" value="ECO:0007669"/>
    <property type="project" value="UniProtKB-KW"/>
</dbReference>
<feature type="binding site" evidence="8">
    <location>
        <position position="373"/>
    </location>
    <ligand>
        <name>[4Fe-4S] cluster</name>
        <dbReference type="ChEBI" id="CHEBI:49883"/>
        <label>1</label>
    </ligand>
</feature>
<evidence type="ECO:0000256" key="3">
    <source>
        <dbReference type="ARBA" id="ARBA00022723"/>
    </source>
</evidence>
<keyword evidence="7 8" id="KW-0411">Iron-sulfur</keyword>
<feature type="binding site" evidence="8">
    <location>
        <position position="409"/>
    </location>
    <ligand>
        <name>[4Fe-4S] cluster</name>
        <dbReference type="ChEBI" id="CHEBI:49883"/>
        <label>2</label>
    </ligand>
</feature>
<protein>
    <recommendedName>
        <fullName evidence="8">Ion-translocating oxidoreductase complex subunit C</fullName>
        <ecNumber evidence="8">7.-.-.-</ecNumber>
    </recommendedName>
    <alternativeName>
        <fullName evidence="8">Rnf electron transport complex subunit C</fullName>
    </alternativeName>
</protein>
<dbReference type="Pfam" id="PF01512">
    <property type="entry name" value="Complex1_51K"/>
    <property type="match status" value="1"/>
</dbReference>
<dbReference type="Pfam" id="PF12838">
    <property type="entry name" value="Fer4_7"/>
    <property type="match status" value="1"/>
</dbReference>
<dbReference type="PANTHER" id="PTHR43034">
    <property type="entry name" value="ION-TRANSLOCATING OXIDOREDUCTASE COMPLEX SUBUNIT C"/>
    <property type="match status" value="1"/>
</dbReference>
<keyword evidence="2 8" id="KW-0004">4Fe-4S</keyword>
<feature type="binding site" evidence="8">
    <location>
        <position position="406"/>
    </location>
    <ligand>
        <name>[4Fe-4S] cluster</name>
        <dbReference type="ChEBI" id="CHEBI:49883"/>
        <label>2</label>
    </ligand>
</feature>
<dbReference type="InterPro" id="IPR026902">
    <property type="entry name" value="RnfC_N"/>
</dbReference>
<dbReference type="SUPFAM" id="SSF46548">
    <property type="entry name" value="alpha-helical ferredoxin"/>
    <property type="match status" value="1"/>
</dbReference>
<keyword evidence="6 8" id="KW-0408">Iron</keyword>
<dbReference type="Proteomes" id="UP000602260">
    <property type="component" value="Unassembled WGS sequence"/>
</dbReference>
<keyword evidence="4 8" id="KW-0677">Repeat</keyword>
<keyword evidence="8" id="KW-1278">Translocase</keyword>
<dbReference type="Gene3D" id="3.30.70.20">
    <property type="match status" value="1"/>
</dbReference>
<dbReference type="InterPro" id="IPR017896">
    <property type="entry name" value="4Fe4S_Fe-S-bd"/>
</dbReference>
<dbReference type="GO" id="GO:0009055">
    <property type="term" value="F:electron transfer activity"/>
    <property type="evidence" value="ECO:0007669"/>
    <property type="project" value="InterPro"/>
</dbReference>
<dbReference type="AlphaFoldDB" id="A0A8J6M2T8"/>
<dbReference type="InterPro" id="IPR037225">
    <property type="entry name" value="Nuo51_FMN-bd_sf"/>
</dbReference>
<dbReference type="HAMAP" id="MF_00461">
    <property type="entry name" value="RsxC_RnfC"/>
    <property type="match status" value="1"/>
</dbReference>
<evidence type="ECO:0000256" key="7">
    <source>
        <dbReference type="ARBA" id="ARBA00023014"/>
    </source>
</evidence>
<feature type="binding site" evidence="8">
    <location>
        <position position="370"/>
    </location>
    <ligand>
        <name>[4Fe-4S] cluster</name>
        <dbReference type="ChEBI" id="CHEBI:49883"/>
        <label>1</label>
    </ligand>
</feature>
<feature type="binding site" evidence="8">
    <location>
        <position position="416"/>
    </location>
    <ligand>
        <name>[4Fe-4S] cluster</name>
        <dbReference type="ChEBI" id="CHEBI:49883"/>
        <label>1</label>
    </ligand>
</feature>
<feature type="domain" description="4Fe-4S ferredoxin-type" evidence="9">
    <location>
        <begin position="358"/>
        <end position="388"/>
    </location>
</feature>
<comment type="similarity">
    <text evidence="8">Belongs to the 4Fe4S bacterial-type ferredoxin family. RnfC subfamily.</text>
</comment>
<comment type="caution">
    <text evidence="10">The sequence shown here is derived from an EMBL/GenBank/DDBJ whole genome shotgun (WGS) entry which is preliminary data.</text>
</comment>
<evidence type="ECO:0000256" key="5">
    <source>
        <dbReference type="ARBA" id="ARBA00022982"/>
    </source>
</evidence>
<dbReference type="GO" id="GO:0022900">
    <property type="term" value="P:electron transport chain"/>
    <property type="evidence" value="ECO:0007669"/>
    <property type="project" value="UniProtKB-UniRule"/>
</dbReference>
<organism evidence="10 11">
    <name type="scientific">Flintibacter faecis</name>
    <dbReference type="NCBI Taxonomy" id="2763047"/>
    <lineage>
        <taxon>Bacteria</taxon>
        <taxon>Bacillati</taxon>
        <taxon>Bacillota</taxon>
        <taxon>Clostridia</taxon>
        <taxon>Eubacteriales</taxon>
        <taxon>Flintibacter</taxon>
    </lineage>
</organism>
<keyword evidence="5 8" id="KW-0249">Electron transport</keyword>
<dbReference type="InterPro" id="IPR017900">
    <property type="entry name" value="4Fe4S_Fe_S_CS"/>
</dbReference>
<dbReference type="PROSITE" id="PS00198">
    <property type="entry name" value="4FE4S_FER_1"/>
    <property type="match status" value="1"/>
</dbReference>
<feature type="binding site" evidence="8">
    <location>
        <position position="377"/>
    </location>
    <ligand>
        <name>[4Fe-4S] cluster</name>
        <dbReference type="ChEBI" id="CHEBI:49883"/>
        <label>2</label>
    </ligand>
</feature>
<dbReference type="NCBIfam" id="TIGR01945">
    <property type="entry name" value="rnfC"/>
    <property type="match status" value="1"/>
</dbReference>
<keyword evidence="11" id="KW-1185">Reference proteome</keyword>
<dbReference type="EC" id="7.-.-.-" evidence="8"/>